<dbReference type="InterPro" id="IPR038309">
    <property type="entry name" value="Rsd/AlgQ_sf"/>
</dbReference>
<evidence type="ECO:0000313" key="2">
    <source>
        <dbReference type="EMBL" id="OGI47047.1"/>
    </source>
</evidence>
<comment type="caution">
    <text evidence="2">The sequence shown here is derived from an EMBL/GenBank/DDBJ whole genome shotgun (WGS) entry which is preliminary data.</text>
</comment>
<evidence type="ECO:0000313" key="3">
    <source>
        <dbReference type="Proteomes" id="UP000179360"/>
    </source>
</evidence>
<reference evidence="2 3" key="1">
    <citation type="journal article" date="2016" name="Nat. Commun.">
        <title>Thousands of microbial genomes shed light on interconnected biogeochemical processes in an aquifer system.</title>
        <authorList>
            <person name="Anantharaman K."/>
            <person name="Brown C.T."/>
            <person name="Hug L.A."/>
            <person name="Sharon I."/>
            <person name="Castelle C.J."/>
            <person name="Probst A.J."/>
            <person name="Thomas B.C."/>
            <person name="Singh A."/>
            <person name="Wilkins M.J."/>
            <person name="Karaoz U."/>
            <person name="Brodie E.L."/>
            <person name="Williams K.H."/>
            <person name="Hubbard S.S."/>
            <person name="Banfield J.F."/>
        </authorList>
    </citation>
    <scope>NUCLEOTIDE SEQUENCE [LARGE SCALE GENOMIC DNA]</scope>
</reference>
<dbReference type="EMBL" id="MFSY01000030">
    <property type="protein sequence ID" value="OGI47047.1"/>
    <property type="molecule type" value="Genomic_DNA"/>
</dbReference>
<accession>A0A1F6TPH8</accession>
<dbReference type="InterPro" id="IPR012312">
    <property type="entry name" value="Hemerythrin-like"/>
</dbReference>
<feature type="domain" description="Hemerythrin-like" evidence="1">
    <location>
        <begin position="31"/>
        <end position="159"/>
    </location>
</feature>
<sequence length="164" mass="18578">MANLFSFKKEATQEAAKPAPGTSIFYDRGLIPKLVSDHQTMLGMYNQILAAVSAQNPALVKQKLGEFRGALQEHLLTENVKLYIYLTKQLADDEINAQIIGEFRHEMNGIAQVVMAFVRRYTDTELNAVSLIAMKKELEEIGAALVKRIQREENTLYPLYRPSY</sequence>
<organism evidence="2 3">
    <name type="scientific">Candidatus Muproteobacteria bacterium RIFCSPHIGHO2_01_FULL_65_16</name>
    <dbReference type="NCBI Taxonomy" id="1817764"/>
    <lineage>
        <taxon>Bacteria</taxon>
        <taxon>Pseudomonadati</taxon>
        <taxon>Pseudomonadota</taxon>
        <taxon>Candidatus Muproteobacteria</taxon>
    </lineage>
</organism>
<dbReference type="AlphaFoldDB" id="A0A1F6TPH8"/>
<proteinExistence type="predicted"/>
<dbReference type="Gene3D" id="1.20.120.1370">
    <property type="entry name" value="Regulator of RNA polymerase sigma(70) subunit, domain 4"/>
    <property type="match status" value="1"/>
</dbReference>
<protein>
    <recommendedName>
        <fullName evidence="1">Hemerythrin-like domain-containing protein</fullName>
    </recommendedName>
</protein>
<name>A0A1F6TPH8_9PROT</name>
<evidence type="ECO:0000259" key="1">
    <source>
        <dbReference type="Pfam" id="PF01814"/>
    </source>
</evidence>
<dbReference type="Proteomes" id="UP000179360">
    <property type="component" value="Unassembled WGS sequence"/>
</dbReference>
<gene>
    <name evidence="2" type="ORF">A2637_03670</name>
</gene>
<dbReference type="Pfam" id="PF01814">
    <property type="entry name" value="Hemerythrin"/>
    <property type="match status" value="1"/>
</dbReference>